<dbReference type="InParanoid" id="A0A2T3A2H3"/>
<gene>
    <name evidence="1" type="ORF">BD289DRAFT_454720</name>
</gene>
<accession>A0A2T3A2H3</accession>
<dbReference type="AlphaFoldDB" id="A0A2T3A2H3"/>
<dbReference type="EMBL" id="KZ678497">
    <property type="protein sequence ID" value="PSR81670.1"/>
    <property type="molecule type" value="Genomic_DNA"/>
</dbReference>
<dbReference type="Proteomes" id="UP000241462">
    <property type="component" value="Unassembled WGS sequence"/>
</dbReference>
<reference evidence="1 2" key="1">
    <citation type="journal article" date="2018" name="Mycol. Prog.">
        <title>Coniella lustricola, a new species from submerged detritus.</title>
        <authorList>
            <person name="Raudabaugh D.B."/>
            <person name="Iturriaga T."/>
            <person name="Carver A."/>
            <person name="Mondo S."/>
            <person name="Pangilinan J."/>
            <person name="Lipzen A."/>
            <person name="He G."/>
            <person name="Amirebrahimi M."/>
            <person name="Grigoriev I.V."/>
            <person name="Miller A.N."/>
        </authorList>
    </citation>
    <scope>NUCLEOTIDE SEQUENCE [LARGE SCALE GENOMIC DNA]</scope>
    <source>
        <strain evidence="1 2">B22-T-1</strain>
    </source>
</reference>
<proteinExistence type="predicted"/>
<dbReference type="OrthoDB" id="7464126at2759"/>
<sequence>MAVPDPAATAKRHTRIDPKMMSSFSGSVQLPAVIPEYSAEDIDGYIEARLAEDIEERSALAARMREKAGGVQQWAIMATTIANEASQDGISGEVIMGMLDDIAPTTPARMDDLYVWKLSRLSPVEKAQALVVMQWVVLAPEALRLNDLLVALRLTFAMRRNKKGGLQHTWDENTVLDLPHSLSLRDLAENDEASAGIPTDSPTLFWKWVQHISQGMLELDSSARPEAKIQNEPLGKKHLRAVHDSVLRFFRRGRGFQTLLAPPSGPKARLPSTDRMIDISNYTLLHACLEFLNMTEFNQLDWNREAESPIGTDGPMLGAVGQIEMPVSSYSFLRYVANNLVFHLLCPRQLRYFLPQVKLLELLTANNCRIWRRWTHLLGFSIHAADSDAILNDVNKGKTQRLLQPVYGAKYRLARVLRRAWKIAISQQQEKTLTRAPSKAARLPRFTAGFGLSSDSIIASLHTIEVH</sequence>
<evidence type="ECO:0000313" key="1">
    <source>
        <dbReference type="EMBL" id="PSR81670.1"/>
    </source>
</evidence>
<name>A0A2T3A2H3_9PEZI</name>
<protein>
    <submittedName>
        <fullName evidence="1">Uncharacterized protein</fullName>
    </submittedName>
</protein>
<keyword evidence="2" id="KW-1185">Reference proteome</keyword>
<organism evidence="1 2">
    <name type="scientific">Coniella lustricola</name>
    <dbReference type="NCBI Taxonomy" id="2025994"/>
    <lineage>
        <taxon>Eukaryota</taxon>
        <taxon>Fungi</taxon>
        <taxon>Dikarya</taxon>
        <taxon>Ascomycota</taxon>
        <taxon>Pezizomycotina</taxon>
        <taxon>Sordariomycetes</taxon>
        <taxon>Sordariomycetidae</taxon>
        <taxon>Diaporthales</taxon>
        <taxon>Schizoparmaceae</taxon>
        <taxon>Coniella</taxon>
    </lineage>
</organism>
<evidence type="ECO:0000313" key="2">
    <source>
        <dbReference type="Proteomes" id="UP000241462"/>
    </source>
</evidence>